<evidence type="ECO:0000256" key="1">
    <source>
        <dbReference type="ARBA" id="ARBA00012513"/>
    </source>
</evidence>
<evidence type="ECO:0000259" key="7">
    <source>
        <dbReference type="PROSITE" id="PS50006"/>
    </source>
</evidence>
<feature type="region of interest" description="Disordered" evidence="6">
    <location>
        <begin position="1"/>
        <end position="27"/>
    </location>
</feature>
<feature type="domain" description="FHA" evidence="7">
    <location>
        <begin position="53"/>
        <end position="113"/>
    </location>
</feature>
<organism evidence="10">
    <name type="scientific">Salpingoeca rosetta (strain ATCC 50818 / BSB-021)</name>
    <dbReference type="NCBI Taxonomy" id="946362"/>
    <lineage>
        <taxon>Eukaryota</taxon>
        <taxon>Choanoflagellata</taxon>
        <taxon>Craspedida</taxon>
        <taxon>Salpingoecidae</taxon>
        <taxon>Salpingoeca</taxon>
    </lineage>
</organism>
<dbReference type="PROSITE" id="PS50011">
    <property type="entry name" value="PROTEIN_KINASE_DOM"/>
    <property type="match status" value="1"/>
</dbReference>
<dbReference type="SUPFAM" id="SSF56112">
    <property type="entry name" value="Protein kinase-like (PK-like)"/>
    <property type="match status" value="1"/>
</dbReference>
<dbReference type="Proteomes" id="UP000007799">
    <property type="component" value="Unassembled WGS sequence"/>
</dbReference>
<dbReference type="Gene3D" id="2.60.200.20">
    <property type="match status" value="1"/>
</dbReference>
<dbReference type="Pfam" id="PF00069">
    <property type="entry name" value="Pkinase"/>
    <property type="match status" value="1"/>
</dbReference>
<dbReference type="Gene3D" id="3.30.200.20">
    <property type="entry name" value="Phosphorylase Kinase, domain 1"/>
    <property type="match status" value="1"/>
</dbReference>
<protein>
    <recommendedName>
        <fullName evidence="1">non-specific serine/threonine protein kinase</fullName>
        <ecNumber evidence="1">2.7.11.1</ecNumber>
    </recommendedName>
</protein>
<dbReference type="InterPro" id="IPR011009">
    <property type="entry name" value="Kinase-like_dom_sf"/>
</dbReference>
<dbReference type="Pfam" id="PF00498">
    <property type="entry name" value="FHA"/>
    <property type="match status" value="1"/>
</dbReference>
<dbReference type="OrthoDB" id="40902at2759"/>
<evidence type="ECO:0000313" key="9">
    <source>
        <dbReference type="EMBL" id="EGD77684.1"/>
    </source>
</evidence>
<evidence type="ECO:0000259" key="8">
    <source>
        <dbReference type="PROSITE" id="PS50011"/>
    </source>
</evidence>
<dbReference type="GO" id="GO:0004674">
    <property type="term" value="F:protein serine/threonine kinase activity"/>
    <property type="evidence" value="ECO:0007669"/>
    <property type="project" value="UniProtKB-KW"/>
</dbReference>
<comment type="catalytic activity">
    <reaction evidence="4">
        <text>L-threonyl-[protein] + ATP = O-phospho-L-threonyl-[protein] + ADP + H(+)</text>
        <dbReference type="Rhea" id="RHEA:46608"/>
        <dbReference type="Rhea" id="RHEA-COMP:11060"/>
        <dbReference type="Rhea" id="RHEA-COMP:11605"/>
        <dbReference type="ChEBI" id="CHEBI:15378"/>
        <dbReference type="ChEBI" id="CHEBI:30013"/>
        <dbReference type="ChEBI" id="CHEBI:30616"/>
        <dbReference type="ChEBI" id="CHEBI:61977"/>
        <dbReference type="ChEBI" id="CHEBI:456216"/>
        <dbReference type="EC" id="2.7.11.1"/>
    </reaction>
</comment>
<accession>F2UKN5</accession>
<keyword evidence="2" id="KW-0723">Serine/threonine-protein kinase</keyword>
<dbReference type="InParanoid" id="F2UKN5"/>
<dbReference type="PROSITE" id="PS50006">
    <property type="entry name" value="FHA_DOMAIN"/>
    <property type="match status" value="1"/>
</dbReference>
<evidence type="ECO:0000256" key="5">
    <source>
        <dbReference type="ARBA" id="ARBA00048679"/>
    </source>
</evidence>
<feature type="domain" description="Protein kinase" evidence="8">
    <location>
        <begin position="158"/>
        <end position="341"/>
    </location>
</feature>
<keyword evidence="3" id="KW-0808">Transferase</keyword>
<dbReference type="GO" id="GO:0005634">
    <property type="term" value="C:nucleus"/>
    <property type="evidence" value="ECO:0007669"/>
    <property type="project" value="TreeGrafter"/>
</dbReference>
<keyword evidence="10" id="KW-1185">Reference proteome</keyword>
<gene>
    <name evidence="9" type="ORF">PTSG_08777</name>
</gene>
<dbReference type="InterPro" id="IPR008984">
    <property type="entry name" value="SMAD_FHA_dom_sf"/>
</dbReference>
<dbReference type="EMBL" id="GL832979">
    <property type="protein sequence ID" value="EGD77684.1"/>
    <property type="molecule type" value="Genomic_DNA"/>
</dbReference>
<feature type="compositionally biased region" description="Polar residues" evidence="6">
    <location>
        <begin position="312"/>
        <end position="327"/>
    </location>
</feature>
<keyword evidence="3" id="KW-0418">Kinase</keyword>
<dbReference type="PANTHER" id="PTHR44167:SF24">
    <property type="entry name" value="SERINE_THREONINE-PROTEIN KINASE CHK2"/>
    <property type="match status" value="1"/>
</dbReference>
<evidence type="ECO:0000256" key="6">
    <source>
        <dbReference type="SAM" id="MobiDB-lite"/>
    </source>
</evidence>
<dbReference type="GeneID" id="16070713"/>
<feature type="region of interest" description="Disordered" evidence="6">
    <location>
        <begin position="277"/>
        <end position="341"/>
    </location>
</feature>
<dbReference type="SMART" id="SM00240">
    <property type="entry name" value="FHA"/>
    <property type="match status" value="1"/>
</dbReference>
<evidence type="ECO:0000256" key="3">
    <source>
        <dbReference type="ARBA" id="ARBA00022777"/>
    </source>
</evidence>
<dbReference type="STRING" id="946362.F2UKN5"/>
<evidence type="ECO:0000256" key="4">
    <source>
        <dbReference type="ARBA" id="ARBA00047899"/>
    </source>
</evidence>
<dbReference type="SMART" id="SM00220">
    <property type="entry name" value="S_TKc"/>
    <property type="match status" value="1"/>
</dbReference>
<dbReference type="FunFam" id="3.30.200.20:FF:000255">
    <property type="entry name" value="serine/threonine-protein kinase Chk2 isoform X1"/>
    <property type="match status" value="1"/>
</dbReference>
<dbReference type="RefSeq" id="XP_004990160.1">
    <property type="nucleotide sequence ID" value="XM_004990103.1"/>
</dbReference>
<dbReference type="EC" id="2.7.11.1" evidence="1"/>
<dbReference type="InterPro" id="IPR000253">
    <property type="entry name" value="FHA_dom"/>
</dbReference>
<dbReference type="eggNOG" id="KOG0615">
    <property type="taxonomic scope" value="Eukaryota"/>
</dbReference>
<dbReference type="KEGG" id="sre:PTSG_08777"/>
<dbReference type="GO" id="GO:0005737">
    <property type="term" value="C:cytoplasm"/>
    <property type="evidence" value="ECO:0007669"/>
    <property type="project" value="TreeGrafter"/>
</dbReference>
<name>F2UKN5_SALR5</name>
<evidence type="ECO:0000313" key="10">
    <source>
        <dbReference type="Proteomes" id="UP000007799"/>
    </source>
</evidence>
<dbReference type="GO" id="GO:0005524">
    <property type="term" value="F:ATP binding"/>
    <property type="evidence" value="ECO:0007669"/>
    <property type="project" value="InterPro"/>
</dbReference>
<sequence>MEDDDQTVPSTFHIDKESDTDDSGDEQPACHVWGRLFSERTNFTSIELIEDKYMFGRHDSCQVRFTDKCISNVHCTISREHPQEAMSQYEDDEMLTFLTDQSANGTYVNGERLGKGRKVALAHGDKVSLLNKKHTPSYIFHDCTQETDDPHARLREKYNMSRQLGSGACGEVYLGVDKATGRKYAIKIISKRRFSQSTSMGAPTTDQLMAEVDILLRLKHPNIIHVHDMIDSQNYLYIILELYHPETRRKVTAKQEEYLRKRSRTDTQTSVLKRRADVVTGMSPKRPNATPADVPTAGTAGTGVPVAMGAATNGSVTSTESSGSNGKPANLAAKSAPAPSS</sequence>
<reference evidence="9" key="1">
    <citation type="submission" date="2009-08" db="EMBL/GenBank/DDBJ databases">
        <title>Annotation of Salpingoeca rosetta.</title>
        <authorList>
            <consortium name="The Broad Institute Genome Sequencing Platform"/>
            <person name="Russ C."/>
            <person name="Cuomo C."/>
            <person name="Burger G."/>
            <person name="Gray M.W."/>
            <person name="Holland P.W.H."/>
            <person name="King N."/>
            <person name="Lang F.B.F."/>
            <person name="Roger A.J."/>
            <person name="Ruiz-Trillo I."/>
            <person name="Young S.K."/>
            <person name="Zeng Q."/>
            <person name="Gargeya S."/>
            <person name="Alvarado L."/>
            <person name="Berlin A."/>
            <person name="Chapman S.B."/>
            <person name="Chen Z."/>
            <person name="Freedman E."/>
            <person name="Gellesch M."/>
            <person name="Goldberg J."/>
            <person name="Griggs A."/>
            <person name="Gujja S."/>
            <person name="Heilman E."/>
            <person name="Heiman D."/>
            <person name="Howarth C."/>
            <person name="Mehta T."/>
            <person name="Neiman D."/>
            <person name="Pearson M."/>
            <person name="Roberts A."/>
            <person name="Saif S."/>
            <person name="Shea T."/>
            <person name="Shenoy N."/>
            <person name="Sisk P."/>
            <person name="Stolte C."/>
            <person name="Sykes S."/>
            <person name="White J."/>
            <person name="Yandava C."/>
            <person name="Haas B."/>
            <person name="Nusbaum C."/>
            <person name="Birren B."/>
        </authorList>
    </citation>
    <scope>NUCLEOTIDE SEQUENCE [LARGE SCALE GENOMIC DNA]</scope>
    <source>
        <strain evidence="9">ATCC 50818</strain>
    </source>
</reference>
<dbReference type="SUPFAM" id="SSF49879">
    <property type="entry name" value="SMAD/FHA domain"/>
    <property type="match status" value="1"/>
</dbReference>
<dbReference type="PANTHER" id="PTHR44167">
    <property type="entry name" value="OVARIAN-SPECIFIC SERINE/THREONINE-PROTEIN KINASE LOK-RELATED"/>
    <property type="match status" value="1"/>
</dbReference>
<comment type="catalytic activity">
    <reaction evidence="5">
        <text>L-seryl-[protein] + ATP = O-phospho-L-seryl-[protein] + ADP + H(+)</text>
        <dbReference type="Rhea" id="RHEA:17989"/>
        <dbReference type="Rhea" id="RHEA-COMP:9863"/>
        <dbReference type="Rhea" id="RHEA-COMP:11604"/>
        <dbReference type="ChEBI" id="CHEBI:15378"/>
        <dbReference type="ChEBI" id="CHEBI:29999"/>
        <dbReference type="ChEBI" id="CHEBI:30616"/>
        <dbReference type="ChEBI" id="CHEBI:83421"/>
        <dbReference type="ChEBI" id="CHEBI:456216"/>
        <dbReference type="EC" id="2.7.11.1"/>
    </reaction>
</comment>
<dbReference type="AlphaFoldDB" id="F2UKN5"/>
<dbReference type="OMA" id="HCTISRE"/>
<evidence type="ECO:0000256" key="2">
    <source>
        <dbReference type="ARBA" id="ARBA00022527"/>
    </source>
</evidence>
<dbReference type="InterPro" id="IPR000719">
    <property type="entry name" value="Prot_kinase_dom"/>
</dbReference>
<proteinExistence type="predicted"/>
<dbReference type="GO" id="GO:0044773">
    <property type="term" value="P:mitotic DNA damage checkpoint signaling"/>
    <property type="evidence" value="ECO:0007669"/>
    <property type="project" value="TreeGrafter"/>
</dbReference>